<dbReference type="Proteomes" id="UP001497480">
    <property type="component" value="Unassembled WGS sequence"/>
</dbReference>
<evidence type="ECO:0000256" key="2">
    <source>
        <dbReference type="ARBA" id="ARBA00022448"/>
    </source>
</evidence>
<feature type="transmembrane region" description="Helical" evidence="9">
    <location>
        <begin position="12"/>
        <end position="29"/>
    </location>
</feature>
<dbReference type="PANTHER" id="PTHR16254:SF20">
    <property type="entry name" value="K(+) EFFLUX ANTIPORTER 5"/>
    <property type="match status" value="1"/>
</dbReference>
<name>A0AAV1Y3U1_LUPLU</name>
<dbReference type="GO" id="GO:0015386">
    <property type="term" value="F:potassium:proton antiporter activity"/>
    <property type="evidence" value="ECO:0007669"/>
    <property type="project" value="InterPro"/>
</dbReference>
<evidence type="ECO:0000256" key="3">
    <source>
        <dbReference type="ARBA" id="ARBA00022449"/>
    </source>
</evidence>
<evidence type="ECO:0000313" key="12">
    <source>
        <dbReference type="Proteomes" id="UP001497480"/>
    </source>
</evidence>
<keyword evidence="12" id="KW-1185">Reference proteome</keyword>
<proteinExistence type="predicted"/>
<keyword evidence="5" id="KW-0732">Signal</keyword>
<evidence type="ECO:0000313" key="11">
    <source>
        <dbReference type="EMBL" id="CAL0328652.1"/>
    </source>
</evidence>
<evidence type="ECO:0000256" key="6">
    <source>
        <dbReference type="ARBA" id="ARBA00022989"/>
    </source>
</evidence>
<evidence type="ECO:0000256" key="1">
    <source>
        <dbReference type="ARBA" id="ARBA00004141"/>
    </source>
</evidence>
<keyword evidence="6 9" id="KW-1133">Transmembrane helix</keyword>
<keyword evidence="7" id="KW-0406">Ion transport</keyword>
<dbReference type="GO" id="GO:0016020">
    <property type="term" value="C:membrane"/>
    <property type="evidence" value="ECO:0007669"/>
    <property type="project" value="UniProtKB-SubCell"/>
</dbReference>
<feature type="transmembrane region" description="Helical" evidence="9">
    <location>
        <begin position="347"/>
        <end position="369"/>
    </location>
</feature>
<evidence type="ECO:0000259" key="10">
    <source>
        <dbReference type="Pfam" id="PF00999"/>
    </source>
</evidence>
<feature type="transmembrane region" description="Helical" evidence="9">
    <location>
        <begin position="169"/>
        <end position="197"/>
    </location>
</feature>
<evidence type="ECO:0000256" key="7">
    <source>
        <dbReference type="ARBA" id="ARBA00023065"/>
    </source>
</evidence>
<feature type="transmembrane region" description="Helical" evidence="9">
    <location>
        <begin position="490"/>
        <end position="508"/>
    </location>
</feature>
<gene>
    <name evidence="11" type="ORF">LLUT_LOCUS29712</name>
</gene>
<accession>A0AAV1Y3U1</accession>
<feature type="transmembrane region" description="Helical" evidence="9">
    <location>
        <begin position="434"/>
        <end position="453"/>
    </location>
</feature>
<evidence type="ECO:0000256" key="8">
    <source>
        <dbReference type="ARBA" id="ARBA00023136"/>
    </source>
</evidence>
<feature type="transmembrane region" description="Helical" evidence="9">
    <location>
        <begin position="308"/>
        <end position="327"/>
    </location>
</feature>
<feature type="domain" description="Cation/H+ exchanger transmembrane" evidence="10">
    <location>
        <begin position="173"/>
        <end position="540"/>
    </location>
</feature>
<sequence length="576" mass="62742">MTIMPPIKLCFFRFWSFILFITICTRVCVPARSDKETRERFYGTMLNSSAPESNDSTLAKMFDRVLEKEFSENDQPEAPDKSSFNSSVADQQAVLETVAKITHEKGKKNDTNEGNVTRSFQLQDVFSLENEDSDDVTTLIDKKDNVFVMSNKKSKYPILQVDLRLISDLVVAIVSAAIGGILFSCLGQPVIVGYLLAGSLIGPGGLKFISEMVQVETVAQFGVVFLLFALGLEFSLAKLKVVGPVAVLGGLLQIVIFMFLCGILSMLFGAKLSEGVFVGSFLSMSSTAVVVKFLGVDRSSSNALHVQVTIGTLIFQDCAVGLLFALLPVLGGNSGLLQGIISMGKLLLVLSLYLTAISILSWSFVPRFLKLMMKLSSQTNELYQLAAVAFCLLSAWCSDKLGLSLELGSFMAGVMISTTDFAQHTLDQVEPIRNLFAALFLSSIGMLIHVHFLWNHVDILLAAVILVVVVKTAVVAMVTKAFGYSIRTSFVVGISLAQIGEFAFVLLSRASNLHLVEGKMYLLLLGTTALSLVTTPLLFKLIPAVMNLGVLMHWFPSESSTQNEEKASLNEANRLL</sequence>
<protein>
    <recommendedName>
        <fullName evidence="10">Cation/H+ exchanger transmembrane domain-containing protein</fullName>
    </recommendedName>
</protein>
<keyword evidence="4 9" id="KW-0812">Transmembrane</keyword>
<dbReference type="AlphaFoldDB" id="A0AAV1Y3U1"/>
<keyword evidence="3" id="KW-0050">Antiport</keyword>
<feature type="transmembrane region" description="Helical" evidence="9">
    <location>
        <begin position="248"/>
        <end position="270"/>
    </location>
</feature>
<dbReference type="EMBL" id="CAXHTB010000021">
    <property type="protein sequence ID" value="CAL0328652.1"/>
    <property type="molecule type" value="Genomic_DNA"/>
</dbReference>
<feature type="transmembrane region" description="Helical" evidence="9">
    <location>
        <begin position="459"/>
        <end position="478"/>
    </location>
</feature>
<feature type="transmembrane region" description="Helical" evidence="9">
    <location>
        <begin position="217"/>
        <end position="236"/>
    </location>
</feature>
<organism evidence="11 12">
    <name type="scientific">Lupinus luteus</name>
    <name type="common">European yellow lupine</name>
    <dbReference type="NCBI Taxonomy" id="3873"/>
    <lineage>
        <taxon>Eukaryota</taxon>
        <taxon>Viridiplantae</taxon>
        <taxon>Streptophyta</taxon>
        <taxon>Embryophyta</taxon>
        <taxon>Tracheophyta</taxon>
        <taxon>Spermatophyta</taxon>
        <taxon>Magnoliopsida</taxon>
        <taxon>eudicotyledons</taxon>
        <taxon>Gunneridae</taxon>
        <taxon>Pentapetalae</taxon>
        <taxon>rosids</taxon>
        <taxon>fabids</taxon>
        <taxon>Fabales</taxon>
        <taxon>Fabaceae</taxon>
        <taxon>Papilionoideae</taxon>
        <taxon>50 kb inversion clade</taxon>
        <taxon>genistoids sensu lato</taxon>
        <taxon>core genistoids</taxon>
        <taxon>Genisteae</taxon>
        <taxon>Lupinus</taxon>
    </lineage>
</organism>
<dbReference type="Pfam" id="PF00999">
    <property type="entry name" value="Na_H_Exchanger"/>
    <property type="match status" value="1"/>
</dbReference>
<evidence type="ECO:0000256" key="9">
    <source>
        <dbReference type="SAM" id="Phobius"/>
    </source>
</evidence>
<evidence type="ECO:0000256" key="5">
    <source>
        <dbReference type="ARBA" id="ARBA00022729"/>
    </source>
</evidence>
<reference evidence="11 12" key="1">
    <citation type="submission" date="2024-03" db="EMBL/GenBank/DDBJ databases">
        <authorList>
            <person name="Martinez-Hernandez J."/>
        </authorList>
    </citation>
    <scope>NUCLEOTIDE SEQUENCE [LARGE SCALE GENOMIC DNA]</scope>
</reference>
<dbReference type="InterPro" id="IPR006153">
    <property type="entry name" value="Cation/H_exchanger_TM"/>
</dbReference>
<keyword evidence="2" id="KW-0813">Transport</keyword>
<dbReference type="PANTHER" id="PTHR16254">
    <property type="entry name" value="POTASSIUM/PROTON ANTIPORTER-RELATED"/>
    <property type="match status" value="1"/>
</dbReference>
<keyword evidence="8 9" id="KW-0472">Membrane</keyword>
<feature type="transmembrane region" description="Helical" evidence="9">
    <location>
        <begin position="520"/>
        <end position="539"/>
    </location>
</feature>
<feature type="transmembrane region" description="Helical" evidence="9">
    <location>
        <begin position="276"/>
        <end position="296"/>
    </location>
</feature>
<dbReference type="InterPro" id="IPR045158">
    <property type="entry name" value="KEA4/5/6-like"/>
</dbReference>
<evidence type="ECO:0000256" key="4">
    <source>
        <dbReference type="ARBA" id="ARBA00022692"/>
    </source>
</evidence>
<dbReference type="InterPro" id="IPR038770">
    <property type="entry name" value="Na+/solute_symporter_sf"/>
</dbReference>
<dbReference type="Gene3D" id="1.20.1530.20">
    <property type="match status" value="1"/>
</dbReference>
<comment type="subcellular location">
    <subcellularLocation>
        <location evidence="1">Membrane</location>
        <topology evidence="1">Multi-pass membrane protein</topology>
    </subcellularLocation>
</comment>
<comment type="caution">
    <text evidence="11">The sequence shown here is derived from an EMBL/GenBank/DDBJ whole genome shotgun (WGS) entry which is preliminary data.</text>
</comment>